<feature type="compositionally biased region" description="Basic and acidic residues" evidence="1">
    <location>
        <begin position="912"/>
        <end position="931"/>
    </location>
</feature>
<dbReference type="InterPro" id="IPR051279">
    <property type="entry name" value="PP1-Reg/Actin-Interact_Protein"/>
</dbReference>
<feature type="compositionally biased region" description="Low complexity" evidence="1">
    <location>
        <begin position="880"/>
        <end position="890"/>
    </location>
</feature>
<feature type="region of interest" description="Disordered" evidence="1">
    <location>
        <begin position="580"/>
        <end position="931"/>
    </location>
</feature>
<sequence>MIEDKGAINLTGCISRLNKGLVHLNLSHCGLTSKGVNQLAHALTANNSIHTTITYLNLSGNSLKDDINNLYNFLGQPNTLRYLDLSSTDIILENLFGALVKGCTTNLVHLNVSKNPFSSKKSKESPLSFKQFFTSSLNLKYLNMAYCKLPQEALKNLLLGLACNEYTKEMNLDLTSNSLGAQGAHVLESCVHGVRCISSLDISDNNMDVDLAGVIVAISKNKSLKHLNMGRNMINMKAKHISTVMDAVVQIIQDEECILQSLVIPDSRLKSDLHNFLNALGDNKCLEMIDISGNLIGDSGARLLAKALQINSRLRTIIYDRNNITLQGFHDIAYALESNRTVHYMPYPIYDVAPCMKASADRTEAVMRKIQDLLNRNAAPKKSTSRDSLALQPNFVLSSKQQTLGRLIVQTQEAIKNMTAESISSNNDINHATGIIQDANNSRHLLSRLQEVANQKEDPHPIDIKLQQTVCDIHSSINDHLQNVIERMLKSCKELCPYVLRDNPVIQDIKKECRNKNQVPIDFLTVAIKQQAGLEIMTKIKEVCSVMASQVSEQVVDEVQDSLLRSYKILVGDTAGLHLDSPPRRSRLSSSDSSRHGASDVSITDSSHQSDHSPMATPHLSIKRKSLHGRKLRPKSVVDSVEGLSADDIPSLLPSIPRNSEEEDSVTELPNATHQLQHLVKGRPRRAKTRAPTRPLLRPGESVVDTPDLGEGLDTFFRPGSVTPTSDDCSSFQAEGSPNHDFASPVLSEDRRTPKLSRNSPHLKGLLNPTPRSRSSDNLEKYSPLAARKSSSDVSSPLARRLTGDSLLSRESSDGSIAAETHIPLDHSSSPSSTLSKGISPDSSKADDTDSLTHLKPKAAPPIAPKPRPWSMVNSDPRSGDLTLLSDGSSPANSTGNTPDSGDALDSSESFSIDRRISKESKSKKSGGDSG</sequence>
<dbReference type="Gene3D" id="3.80.10.10">
    <property type="entry name" value="Ribonuclease Inhibitor"/>
    <property type="match status" value="1"/>
</dbReference>
<feature type="compositionally biased region" description="Polar residues" evidence="1">
    <location>
        <begin position="722"/>
        <end position="736"/>
    </location>
</feature>
<dbReference type="Proteomes" id="UP000801492">
    <property type="component" value="Unassembled WGS sequence"/>
</dbReference>
<evidence type="ECO:0000313" key="3">
    <source>
        <dbReference type="EMBL" id="KAF2883986.1"/>
    </source>
</evidence>
<protein>
    <recommendedName>
        <fullName evidence="2">CARMIL C-terminal domain-containing protein</fullName>
    </recommendedName>
</protein>
<dbReference type="GO" id="GO:0005886">
    <property type="term" value="C:plasma membrane"/>
    <property type="evidence" value="ECO:0007669"/>
    <property type="project" value="TreeGrafter"/>
</dbReference>
<feature type="compositionally biased region" description="Basic residues" evidence="1">
    <location>
        <begin position="680"/>
        <end position="691"/>
    </location>
</feature>
<dbReference type="GO" id="GO:0016477">
    <property type="term" value="P:cell migration"/>
    <property type="evidence" value="ECO:0007669"/>
    <property type="project" value="TreeGrafter"/>
</dbReference>
<feature type="domain" description="CARMIL C-terminal" evidence="2">
    <location>
        <begin position="493"/>
        <end position="738"/>
    </location>
</feature>
<feature type="compositionally biased region" description="Pro residues" evidence="1">
    <location>
        <begin position="859"/>
        <end position="868"/>
    </location>
</feature>
<dbReference type="SUPFAM" id="SSF52047">
    <property type="entry name" value="RNI-like"/>
    <property type="match status" value="1"/>
</dbReference>
<dbReference type="Pfam" id="PF13516">
    <property type="entry name" value="LRR_6"/>
    <property type="match status" value="2"/>
</dbReference>
<dbReference type="InterPro" id="IPR001611">
    <property type="entry name" value="Leu-rich_rpt"/>
</dbReference>
<dbReference type="PANTHER" id="PTHR24112">
    <property type="entry name" value="LEUCINE-RICH REPEAT, ISOFORM F-RELATED"/>
    <property type="match status" value="1"/>
</dbReference>
<organism evidence="3 4">
    <name type="scientific">Ignelater luminosus</name>
    <name type="common">Cucubano</name>
    <name type="synonym">Pyrophorus luminosus</name>
    <dbReference type="NCBI Taxonomy" id="2038154"/>
    <lineage>
        <taxon>Eukaryota</taxon>
        <taxon>Metazoa</taxon>
        <taxon>Ecdysozoa</taxon>
        <taxon>Arthropoda</taxon>
        <taxon>Hexapoda</taxon>
        <taxon>Insecta</taxon>
        <taxon>Pterygota</taxon>
        <taxon>Neoptera</taxon>
        <taxon>Endopterygota</taxon>
        <taxon>Coleoptera</taxon>
        <taxon>Polyphaga</taxon>
        <taxon>Elateriformia</taxon>
        <taxon>Elateroidea</taxon>
        <taxon>Elateridae</taxon>
        <taxon>Agrypninae</taxon>
        <taxon>Pyrophorini</taxon>
        <taxon>Ignelater</taxon>
    </lineage>
</organism>
<reference evidence="3" key="1">
    <citation type="submission" date="2019-08" db="EMBL/GenBank/DDBJ databases">
        <title>The genome of the North American firefly Photinus pyralis.</title>
        <authorList>
            <consortium name="Photinus pyralis genome working group"/>
            <person name="Fallon T.R."/>
            <person name="Sander Lower S.E."/>
            <person name="Weng J.-K."/>
        </authorList>
    </citation>
    <scope>NUCLEOTIDE SEQUENCE</scope>
    <source>
        <strain evidence="3">TRF0915ILg1</strain>
        <tissue evidence="3">Whole body</tissue>
    </source>
</reference>
<dbReference type="Pfam" id="PF16000">
    <property type="entry name" value="CARMIL_C"/>
    <property type="match status" value="1"/>
</dbReference>
<dbReference type="SMART" id="SM00368">
    <property type="entry name" value="LRR_RI"/>
    <property type="match status" value="4"/>
</dbReference>
<dbReference type="InterPro" id="IPR032675">
    <property type="entry name" value="LRR_dom_sf"/>
</dbReference>
<evidence type="ECO:0000259" key="2">
    <source>
        <dbReference type="Pfam" id="PF16000"/>
    </source>
</evidence>
<proteinExistence type="predicted"/>
<evidence type="ECO:0000313" key="4">
    <source>
        <dbReference type="Proteomes" id="UP000801492"/>
    </source>
</evidence>
<dbReference type="InterPro" id="IPR031943">
    <property type="entry name" value="CARMIL_C"/>
</dbReference>
<dbReference type="EMBL" id="VTPC01090246">
    <property type="protein sequence ID" value="KAF2883986.1"/>
    <property type="molecule type" value="Genomic_DNA"/>
</dbReference>
<feature type="compositionally biased region" description="Low complexity" evidence="1">
    <location>
        <begin position="828"/>
        <end position="840"/>
    </location>
</feature>
<dbReference type="PANTHER" id="PTHR24112:SF66">
    <property type="entry name" value="LEUCINE-RICH REPEAT, ISOFORM F"/>
    <property type="match status" value="1"/>
</dbReference>
<dbReference type="GO" id="GO:0034315">
    <property type="term" value="P:regulation of Arp2/3 complex-mediated actin nucleation"/>
    <property type="evidence" value="ECO:0007669"/>
    <property type="project" value="TreeGrafter"/>
</dbReference>
<evidence type="ECO:0000256" key="1">
    <source>
        <dbReference type="SAM" id="MobiDB-lite"/>
    </source>
</evidence>
<feature type="compositionally biased region" description="Basic residues" evidence="1">
    <location>
        <begin position="621"/>
        <end position="634"/>
    </location>
</feature>
<keyword evidence="4" id="KW-1185">Reference proteome</keyword>
<dbReference type="OrthoDB" id="18598at2759"/>
<dbReference type="GO" id="GO:0030027">
    <property type="term" value="C:lamellipodium"/>
    <property type="evidence" value="ECO:0007669"/>
    <property type="project" value="TreeGrafter"/>
</dbReference>
<accession>A0A8K0CEB6</accession>
<feature type="compositionally biased region" description="Polar residues" evidence="1">
    <location>
        <begin position="891"/>
        <end position="900"/>
    </location>
</feature>
<name>A0A8K0CEB6_IGNLU</name>
<comment type="caution">
    <text evidence="3">The sequence shown here is derived from an EMBL/GenBank/DDBJ whole genome shotgun (WGS) entry which is preliminary data.</text>
</comment>
<gene>
    <name evidence="3" type="ORF">ILUMI_22184</name>
</gene>
<feature type="compositionally biased region" description="Basic and acidic residues" evidence="1">
    <location>
        <begin position="844"/>
        <end position="853"/>
    </location>
</feature>
<dbReference type="AlphaFoldDB" id="A0A8K0CEB6"/>